<dbReference type="RefSeq" id="WP_271191537.1">
    <property type="nucleotide sequence ID" value="NZ_CP115667.1"/>
</dbReference>
<sequence length="192" mass="20956">MKDLMVLLADGFEDIEALTVVDFLRRGGLEVDTVSVTAHNTVTTAHDVKIFTDLTLDDIKLDDYKALYIPGGSAGAATLADNHKVREMVELYNGLEKLVFAMCAGPVVLDKANVLKNRKFTCYPGVEQRMSDGLVPEDQALVEDDNIITARGPAYSAALAFKMIERLRDENAAKDVKKATLYDELGGTLSSL</sequence>
<dbReference type="EMBL" id="CP115667">
    <property type="protein sequence ID" value="WBW50006.1"/>
    <property type="molecule type" value="Genomic_DNA"/>
</dbReference>
<dbReference type="Proteomes" id="UP001210339">
    <property type="component" value="Chromosome"/>
</dbReference>
<dbReference type="Pfam" id="PF01965">
    <property type="entry name" value="DJ-1_PfpI"/>
    <property type="match status" value="1"/>
</dbReference>
<dbReference type="InterPro" id="IPR002818">
    <property type="entry name" value="DJ-1/PfpI"/>
</dbReference>
<dbReference type="CDD" id="cd03135">
    <property type="entry name" value="GATase1_DJ-1"/>
    <property type="match status" value="1"/>
</dbReference>
<name>A0ABY7QU80_9FIRM</name>
<dbReference type="PANTHER" id="PTHR48094">
    <property type="entry name" value="PROTEIN/NUCLEIC ACID DEGLYCASE DJ-1-RELATED"/>
    <property type="match status" value="1"/>
</dbReference>
<keyword evidence="3" id="KW-1185">Reference proteome</keyword>
<proteinExistence type="predicted"/>
<dbReference type="InterPro" id="IPR006287">
    <property type="entry name" value="DJ-1"/>
</dbReference>
<dbReference type="InterPro" id="IPR029062">
    <property type="entry name" value="Class_I_gatase-like"/>
</dbReference>
<dbReference type="NCBIfam" id="TIGR01383">
    <property type="entry name" value="not_thiJ"/>
    <property type="match status" value="1"/>
</dbReference>
<feature type="domain" description="DJ-1/PfpI" evidence="1">
    <location>
        <begin position="4"/>
        <end position="165"/>
    </location>
</feature>
<gene>
    <name evidence="2" type="ORF">O6R05_00105</name>
</gene>
<organism evidence="2 3">
    <name type="scientific">Peptoniphilus equinus</name>
    <dbReference type="NCBI Taxonomy" id="3016343"/>
    <lineage>
        <taxon>Bacteria</taxon>
        <taxon>Bacillati</taxon>
        <taxon>Bacillota</taxon>
        <taxon>Tissierellia</taxon>
        <taxon>Tissierellales</taxon>
        <taxon>Peptoniphilaceae</taxon>
        <taxon>Peptoniphilus</taxon>
    </lineage>
</organism>
<evidence type="ECO:0000313" key="2">
    <source>
        <dbReference type="EMBL" id="WBW50006.1"/>
    </source>
</evidence>
<dbReference type="PANTHER" id="PTHR48094:SF12">
    <property type="entry name" value="PARKINSON DISEASE PROTEIN 7 HOMOLOG"/>
    <property type="match status" value="1"/>
</dbReference>
<protein>
    <submittedName>
        <fullName evidence="2">DJ-1/PfpI family protein</fullName>
    </submittedName>
</protein>
<dbReference type="InterPro" id="IPR050325">
    <property type="entry name" value="Prot/Nucl_acid_deglycase"/>
</dbReference>
<evidence type="ECO:0000259" key="1">
    <source>
        <dbReference type="Pfam" id="PF01965"/>
    </source>
</evidence>
<accession>A0ABY7QU80</accession>
<evidence type="ECO:0000313" key="3">
    <source>
        <dbReference type="Proteomes" id="UP001210339"/>
    </source>
</evidence>
<dbReference type="Gene3D" id="3.40.50.880">
    <property type="match status" value="1"/>
</dbReference>
<dbReference type="SUPFAM" id="SSF52317">
    <property type="entry name" value="Class I glutamine amidotransferase-like"/>
    <property type="match status" value="1"/>
</dbReference>
<reference evidence="2 3" key="1">
    <citation type="submission" date="2023-01" db="EMBL/GenBank/DDBJ databases">
        <authorList>
            <person name="Lee S.H."/>
            <person name="Jung H.S."/>
            <person name="Yun J.U."/>
        </authorList>
    </citation>
    <scope>NUCLEOTIDE SEQUENCE [LARGE SCALE GENOMIC DNA]</scope>
    <source>
        <strain evidence="2 3">CBA3646</strain>
    </source>
</reference>